<proteinExistence type="predicted"/>
<name>A0ABR6NNC5_9SPHN</name>
<dbReference type="RefSeq" id="WP_184156307.1">
    <property type="nucleotide sequence ID" value="NZ_JACHKA010000001.1"/>
</dbReference>
<feature type="compositionally biased region" description="Basic and acidic residues" evidence="1">
    <location>
        <begin position="82"/>
        <end position="92"/>
    </location>
</feature>
<reference evidence="3 4" key="1">
    <citation type="submission" date="2020-08" db="EMBL/GenBank/DDBJ databases">
        <title>Exploring microbial biodiversity for novel pathways involved in the catabolism of aromatic compounds derived from lignin.</title>
        <authorList>
            <person name="Elkins J."/>
        </authorList>
    </citation>
    <scope>NUCLEOTIDE SEQUENCE [LARGE SCALE GENOMIC DNA]</scope>
    <source>
        <strain evidence="3 4">B1D3A</strain>
    </source>
</reference>
<feature type="transmembrane region" description="Helical" evidence="2">
    <location>
        <begin position="51"/>
        <end position="77"/>
    </location>
</feature>
<keyword evidence="4" id="KW-1185">Reference proteome</keyword>
<organism evidence="3 4">
    <name type="scientific">Sphingobium lignivorans</name>
    <dbReference type="NCBI Taxonomy" id="2735886"/>
    <lineage>
        <taxon>Bacteria</taxon>
        <taxon>Pseudomonadati</taxon>
        <taxon>Pseudomonadota</taxon>
        <taxon>Alphaproteobacteria</taxon>
        <taxon>Sphingomonadales</taxon>
        <taxon>Sphingomonadaceae</taxon>
        <taxon>Sphingobium</taxon>
    </lineage>
</organism>
<feature type="region of interest" description="Disordered" evidence="1">
    <location>
        <begin position="80"/>
        <end position="99"/>
    </location>
</feature>
<accession>A0ABR6NNC5</accession>
<evidence type="ECO:0000256" key="2">
    <source>
        <dbReference type="SAM" id="Phobius"/>
    </source>
</evidence>
<comment type="caution">
    <text evidence="3">The sequence shown here is derived from an EMBL/GenBank/DDBJ whole genome shotgun (WGS) entry which is preliminary data.</text>
</comment>
<keyword evidence="2" id="KW-1133">Transmembrane helix</keyword>
<keyword evidence="2" id="KW-0472">Membrane</keyword>
<dbReference type="EMBL" id="JACHKA010000001">
    <property type="protein sequence ID" value="MBB5987699.1"/>
    <property type="molecule type" value="Genomic_DNA"/>
</dbReference>
<evidence type="ECO:0000313" key="3">
    <source>
        <dbReference type="EMBL" id="MBB5987699.1"/>
    </source>
</evidence>
<sequence>MTNRPGLDDHRQAQFAWARFRRIMWWMAAFGLAVGLVVAGLLWVFRGPLPLLFLGMTIAGVWSTIMMAALLMGLMFLSSGTGHDDQVDDRISPEILDED</sequence>
<evidence type="ECO:0000313" key="4">
    <source>
        <dbReference type="Proteomes" id="UP001138540"/>
    </source>
</evidence>
<evidence type="ECO:0000256" key="1">
    <source>
        <dbReference type="SAM" id="MobiDB-lite"/>
    </source>
</evidence>
<feature type="transmembrane region" description="Helical" evidence="2">
    <location>
        <begin position="23"/>
        <end position="45"/>
    </location>
</feature>
<protein>
    <submittedName>
        <fullName evidence="3">Na+-driven multidrug efflux pump</fullName>
    </submittedName>
</protein>
<dbReference type="Proteomes" id="UP001138540">
    <property type="component" value="Unassembled WGS sequence"/>
</dbReference>
<keyword evidence="2" id="KW-0812">Transmembrane</keyword>
<gene>
    <name evidence="3" type="ORF">HNP60_003673</name>
</gene>